<dbReference type="EMBL" id="BFAZ01000010">
    <property type="protein sequence ID" value="GBF44308.1"/>
    <property type="molecule type" value="Genomic_DNA"/>
</dbReference>
<dbReference type="Proteomes" id="UP000245206">
    <property type="component" value="Unassembled WGS sequence"/>
</dbReference>
<comment type="caution">
    <text evidence="1">The sequence shown here is derived from an EMBL/GenBank/DDBJ whole genome shotgun (WGS) entry which is preliminary data.</text>
</comment>
<keyword evidence="2" id="KW-1185">Reference proteome</keyword>
<protein>
    <submittedName>
        <fullName evidence="1">Uncharacterized protein</fullName>
    </submittedName>
</protein>
<proteinExistence type="predicted"/>
<gene>
    <name evidence="1" type="ORF">LPTSP2_36110</name>
</gene>
<name>A0A2P2DI67_9LEPT</name>
<accession>A0A2P2DI67</accession>
<evidence type="ECO:0000313" key="1">
    <source>
        <dbReference type="EMBL" id="GBF44308.1"/>
    </source>
</evidence>
<evidence type="ECO:0000313" key="2">
    <source>
        <dbReference type="Proteomes" id="UP000245206"/>
    </source>
</evidence>
<dbReference type="AlphaFoldDB" id="A0A2P2DI67"/>
<reference evidence="2" key="1">
    <citation type="journal article" date="2019" name="Microbiol. Immunol.">
        <title>Molecular and phenotypic characterization of Leptospira johnsonii sp. nov., Leptospira ellinghausenii sp. nov. and Leptospira ryugenii sp. nov. isolated from soil and water in Japan.</title>
        <authorList>
            <person name="Masuzawa T."/>
            <person name="Saito M."/>
            <person name="Nakao R."/>
            <person name="Nikaido Y."/>
            <person name="Matsumoto M."/>
            <person name="Ogawa M."/>
            <person name="Yokoyama M."/>
            <person name="Hidaka Y."/>
            <person name="Tomita J."/>
            <person name="Sakakibara K."/>
            <person name="Suzuki K."/>
            <person name="Yasuda S."/>
            <person name="Sato H."/>
            <person name="Yamaguchi M."/>
            <person name="Yoshida S.I."/>
            <person name="Koizumi N."/>
            <person name="Kawamura Y."/>
        </authorList>
    </citation>
    <scope>NUCLEOTIDE SEQUENCE [LARGE SCALE GENOMIC DNA]</scope>
    <source>
        <strain evidence="2">E18</strain>
    </source>
</reference>
<organism evidence="1 2">
    <name type="scientific">Leptospira ellinghausenii</name>
    <dbReference type="NCBI Taxonomy" id="1917822"/>
    <lineage>
        <taxon>Bacteria</taxon>
        <taxon>Pseudomonadati</taxon>
        <taxon>Spirochaetota</taxon>
        <taxon>Spirochaetia</taxon>
        <taxon>Leptospirales</taxon>
        <taxon>Leptospiraceae</taxon>
        <taxon>Leptospira</taxon>
    </lineage>
</organism>
<sequence>MKFKTKIFLLMFVKSPIFLSCSQWIDISNKKDTTSIVERVPRYEDFVIDSNNRIDYFFKRFNVKKESEVVEKRKSSEIQTTAKERESIKLRFYRHSL</sequence>